<evidence type="ECO:0000256" key="1">
    <source>
        <dbReference type="SAM" id="MobiDB-lite"/>
    </source>
</evidence>
<accession>A0A1R3IJI9</accession>
<evidence type="ECO:0000313" key="2">
    <source>
        <dbReference type="EMBL" id="OMO82759.1"/>
    </source>
</evidence>
<name>A0A1R3IJI9_COCAP</name>
<organism evidence="2 3">
    <name type="scientific">Corchorus capsularis</name>
    <name type="common">Jute</name>
    <dbReference type="NCBI Taxonomy" id="210143"/>
    <lineage>
        <taxon>Eukaryota</taxon>
        <taxon>Viridiplantae</taxon>
        <taxon>Streptophyta</taxon>
        <taxon>Embryophyta</taxon>
        <taxon>Tracheophyta</taxon>
        <taxon>Spermatophyta</taxon>
        <taxon>Magnoliopsida</taxon>
        <taxon>eudicotyledons</taxon>
        <taxon>Gunneridae</taxon>
        <taxon>Pentapetalae</taxon>
        <taxon>rosids</taxon>
        <taxon>malvids</taxon>
        <taxon>Malvales</taxon>
        <taxon>Malvaceae</taxon>
        <taxon>Grewioideae</taxon>
        <taxon>Apeibeae</taxon>
        <taxon>Corchorus</taxon>
    </lineage>
</organism>
<sequence length="25" mass="2670">MARVAKKKVEKTVTESNNIAGQLGP</sequence>
<comment type="caution">
    <text evidence="2">The sequence shown here is derived from an EMBL/GenBank/DDBJ whole genome shotgun (WGS) entry which is preliminary data.</text>
</comment>
<dbReference type="AlphaFoldDB" id="A0A1R3IJI9"/>
<dbReference type="Gramene" id="OMO82759">
    <property type="protein sequence ID" value="OMO82759"/>
    <property type="gene ID" value="CCACVL1_11773"/>
</dbReference>
<evidence type="ECO:0000313" key="3">
    <source>
        <dbReference type="Proteomes" id="UP000188268"/>
    </source>
</evidence>
<dbReference type="Proteomes" id="UP000188268">
    <property type="component" value="Unassembled WGS sequence"/>
</dbReference>
<dbReference type="EMBL" id="AWWV01009956">
    <property type="protein sequence ID" value="OMO82759.1"/>
    <property type="molecule type" value="Genomic_DNA"/>
</dbReference>
<proteinExistence type="predicted"/>
<protein>
    <submittedName>
        <fullName evidence="2">Uncharacterized protein</fullName>
    </submittedName>
</protein>
<keyword evidence="3" id="KW-1185">Reference proteome</keyword>
<feature type="compositionally biased region" description="Polar residues" evidence="1">
    <location>
        <begin position="16"/>
        <end position="25"/>
    </location>
</feature>
<gene>
    <name evidence="2" type="ORF">CCACVL1_11773</name>
</gene>
<feature type="region of interest" description="Disordered" evidence="1">
    <location>
        <begin position="1"/>
        <end position="25"/>
    </location>
</feature>
<reference evidence="2 3" key="1">
    <citation type="submission" date="2013-09" db="EMBL/GenBank/DDBJ databases">
        <title>Corchorus capsularis genome sequencing.</title>
        <authorList>
            <person name="Alam M."/>
            <person name="Haque M.S."/>
            <person name="Islam M.S."/>
            <person name="Emdad E.M."/>
            <person name="Islam M.M."/>
            <person name="Ahmed B."/>
            <person name="Halim A."/>
            <person name="Hossen Q.M.M."/>
            <person name="Hossain M.Z."/>
            <person name="Ahmed R."/>
            <person name="Khan M.M."/>
            <person name="Islam R."/>
            <person name="Rashid M.M."/>
            <person name="Khan S.A."/>
            <person name="Rahman M.S."/>
            <person name="Alam M."/>
        </authorList>
    </citation>
    <scope>NUCLEOTIDE SEQUENCE [LARGE SCALE GENOMIC DNA]</scope>
    <source>
        <strain evidence="3">cv. CVL-1</strain>
        <tissue evidence="2">Whole seedling</tissue>
    </source>
</reference>